<dbReference type="InterPro" id="IPR015793">
    <property type="entry name" value="Pyrv_Knase_brl"/>
</dbReference>
<dbReference type="InterPro" id="IPR011037">
    <property type="entry name" value="Pyrv_Knase-like_insert_dom_sf"/>
</dbReference>
<evidence type="ECO:0000256" key="12">
    <source>
        <dbReference type="ARBA" id="ARBA00023317"/>
    </source>
</evidence>
<organism evidence="17 18">
    <name type="scientific">Spodoptera exigua</name>
    <name type="common">Beet armyworm</name>
    <name type="synonym">Noctua fulgens</name>
    <dbReference type="NCBI Taxonomy" id="7107"/>
    <lineage>
        <taxon>Eukaryota</taxon>
        <taxon>Metazoa</taxon>
        <taxon>Ecdysozoa</taxon>
        <taxon>Arthropoda</taxon>
        <taxon>Hexapoda</taxon>
        <taxon>Insecta</taxon>
        <taxon>Pterygota</taxon>
        <taxon>Neoptera</taxon>
        <taxon>Endopterygota</taxon>
        <taxon>Lepidoptera</taxon>
        <taxon>Glossata</taxon>
        <taxon>Ditrysia</taxon>
        <taxon>Noctuoidea</taxon>
        <taxon>Noctuidae</taxon>
        <taxon>Amphipyrinae</taxon>
        <taxon>Spodoptera</taxon>
    </lineage>
</organism>
<keyword evidence="9" id="KW-0067">ATP-binding</keyword>
<name>A0A835G756_SPOEX</name>
<comment type="caution">
    <text evidence="17">The sequence shown here is derived from an EMBL/GenBank/DDBJ whole genome shotgun (WGS) entry which is preliminary data.</text>
</comment>
<dbReference type="InterPro" id="IPR015813">
    <property type="entry name" value="Pyrv/PenolPyrv_kinase-like_dom"/>
</dbReference>
<gene>
    <name evidence="17" type="ORF">HW555_012617</name>
</gene>
<feature type="domain" description="Pyruvate kinase barrel" evidence="15">
    <location>
        <begin position="19"/>
        <end position="254"/>
    </location>
</feature>
<dbReference type="UniPathway" id="UPA00109">
    <property type="reaction ID" value="UER00188"/>
</dbReference>
<protein>
    <recommendedName>
        <fullName evidence="4 14">Pyruvate kinase</fullName>
        <ecNumber evidence="4 14">2.7.1.40</ecNumber>
    </recommendedName>
</protein>
<dbReference type="Gene3D" id="2.40.33.10">
    <property type="entry name" value="PK beta-barrel domain-like"/>
    <property type="match status" value="2"/>
</dbReference>
<feature type="domain" description="Pyruvate kinase C-terminal" evidence="16">
    <location>
        <begin position="339"/>
        <end position="456"/>
    </location>
</feature>
<dbReference type="InterPro" id="IPR040442">
    <property type="entry name" value="Pyrv_kinase-like_dom_sf"/>
</dbReference>
<evidence type="ECO:0000256" key="14">
    <source>
        <dbReference type="RuleBase" id="RU000504"/>
    </source>
</evidence>
<dbReference type="InterPro" id="IPR015795">
    <property type="entry name" value="Pyrv_Knase_C"/>
</dbReference>
<dbReference type="GO" id="GO:0030955">
    <property type="term" value="F:potassium ion binding"/>
    <property type="evidence" value="ECO:0007669"/>
    <property type="project" value="InterPro"/>
</dbReference>
<feature type="domain" description="Pyruvate kinase barrel" evidence="15">
    <location>
        <begin position="571"/>
        <end position="903"/>
    </location>
</feature>
<evidence type="ECO:0000313" key="18">
    <source>
        <dbReference type="Proteomes" id="UP000648187"/>
    </source>
</evidence>
<evidence type="ECO:0000256" key="5">
    <source>
        <dbReference type="ARBA" id="ARBA00022679"/>
    </source>
</evidence>
<dbReference type="Proteomes" id="UP000648187">
    <property type="component" value="Unassembled WGS sequence"/>
</dbReference>
<comment type="catalytic activity">
    <reaction evidence="13">
        <text>pyruvate + ATP = phosphoenolpyruvate + ADP + H(+)</text>
        <dbReference type="Rhea" id="RHEA:18157"/>
        <dbReference type="ChEBI" id="CHEBI:15361"/>
        <dbReference type="ChEBI" id="CHEBI:15378"/>
        <dbReference type="ChEBI" id="CHEBI:30616"/>
        <dbReference type="ChEBI" id="CHEBI:58702"/>
        <dbReference type="ChEBI" id="CHEBI:456216"/>
        <dbReference type="EC" id="2.7.1.40"/>
    </reaction>
    <physiologicalReaction direction="right-to-left" evidence="13">
        <dbReference type="Rhea" id="RHEA:18159"/>
    </physiologicalReaction>
</comment>
<feature type="domain" description="Pyruvate kinase C-terminal" evidence="16">
    <location>
        <begin position="933"/>
        <end position="1048"/>
    </location>
</feature>
<dbReference type="EMBL" id="JACKWZ010000485">
    <property type="protein sequence ID" value="KAF9407312.1"/>
    <property type="molecule type" value="Genomic_DNA"/>
</dbReference>
<sequence>MFFSFTINLYDDTEIQDVDVERLLEIGTNVVRFKTYHSTTLDNVKMIKKFGKAASFLAAKYGLYEWPYSTSIELKTSMVQSGILEENNSEEQVSEIWIEENSEVILTNEVSQFDKCNKSQIFVDDPYLISDVTVGMEINIDRDEIIMVCTDKHEKSVQCTVTKGGYLQNFAHVFMRGAILTRPSISKTDLHMIKFALEYQIDMLIVNYPRNVETITNIKKTIGPKHKRPLIIAGISTQEGYMNIDEIVKAGKPFYVSGWIFNEILTTGIASTREISDVTNAILKGATGLCLHETTDMNNVFEAIKSLNNLCCNVEPLCTDKSEFWDLMSRTKMPLNAAEACAMSCVVAANQTKAHFIIVPTVSGRTVALLSLFRPNSSVITVSTTTRTVRRLKAIRSVIPLLYKGAPCRTWSDTVQNRINFALQYAIANRWISFKDYYITLEKGSEGSIFCDTVRVCKVTVSKKTRTHETDSEEDNNRGGSGATRFETIQSCIGYAHKQAIDEHCILKGDTEKTDQSEAGKIIQFKLEKVIKAKQYDAMELPGQQLAAANASTPLDHVLNLDIKAPAACTRLTGIIASMGKSTYDVEILEKMIAAGMNIALLNMNFGPREEHTECIKMLRIAAKNYSIKMGKNYPMSIAMRLSGRKIRTGRLAESYGESVELKTGEVVRLTTDETYKDRCSTYTVYVDFMYFAEQMKKGDLILLDNETILLKVEMISTTTLTCRIERGGFLGSFKDVFVPNVVLNMPNYTEKDKLDIEMAIQNQIDIIVASFVNSASCVLELKAILGEKGKKLAVVANIQTIEGFRNFDAILQVADGIMISRQELGSDISPNKLVIAQKNMIARANRVNAPIAVSAHILSSMRDKKIPLRAELLDIANCIIDGVDSLVLCAVTSVGLYPVDTVAAMCATCKEAESCIWTKQTPLPCDQATGAAMAGVLAAQRSIAAAIIVVTTSGKSAQTVAKFKPRCPIIAVTRYGLVARQLHLWRGIVPLIYEDEPETDWASDLEKRVNFAIKWSIERGFVRIGDPMVIISGWRQGSGYTNTMRVIYASADAVTVL</sequence>
<dbReference type="InterPro" id="IPR015806">
    <property type="entry name" value="Pyrv_Knase_insert_dom_sf"/>
</dbReference>
<dbReference type="Pfam" id="PF00224">
    <property type="entry name" value="PK"/>
    <property type="match status" value="2"/>
</dbReference>
<evidence type="ECO:0000256" key="11">
    <source>
        <dbReference type="ARBA" id="ARBA00023152"/>
    </source>
</evidence>
<evidence type="ECO:0000256" key="1">
    <source>
        <dbReference type="ARBA" id="ARBA00001958"/>
    </source>
</evidence>
<dbReference type="SUPFAM" id="SSF51621">
    <property type="entry name" value="Phosphoenolpyruvate/pyruvate domain"/>
    <property type="match status" value="2"/>
</dbReference>
<evidence type="ECO:0000256" key="4">
    <source>
        <dbReference type="ARBA" id="ARBA00012142"/>
    </source>
</evidence>
<proteinExistence type="inferred from homology"/>
<dbReference type="GO" id="GO:0000287">
    <property type="term" value="F:magnesium ion binding"/>
    <property type="evidence" value="ECO:0007669"/>
    <property type="project" value="InterPro"/>
</dbReference>
<evidence type="ECO:0000256" key="10">
    <source>
        <dbReference type="ARBA" id="ARBA00022842"/>
    </source>
</evidence>
<evidence type="ECO:0000256" key="6">
    <source>
        <dbReference type="ARBA" id="ARBA00022723"/>
    </source>
</evidence>
<dbReference type="EC" id="2.7.1.40" evidence="4 14"/>
<dbReference type="PANTHER" id="PTHR11817">
    <property type="entry name" value="PYRUVATE KINASE"/>
    <property type="match status" value="1"/>
</dbReference>
<dbReference type="FunFam" id="2.40.33.10:FF:000001">
    <property type="entry name" value="Pyruvate kinase"/>
    <property type="match status" value="1"/>
</dbReference>
<dbReference type="PRINTS" id="PR01050">
    <property type="entry name" value="PYRUVTKNASE"/>
</dbReference>
<evidence type="ECO:0000256" key="2">
    <source>
        <dbReference type="ARBA" id="ARBA00004997"/>
    </source>
</evidence>
<evidence type="ECO:0000256" key="3">
    <source>
        <dbReference type="ARBA" id="ARBA00008663"/>
    </source>
</evidence>
<evidence type="ECO:0000256" key="7">
    <source>
        <dbReference type="ARBA" id="ARBA00022741"/>
    </source>
</evidence>
<evidence type="ECO:0000259" key="15">
    <source>
        <dbReference type="Pfam" id="PF00224"/>
    </source>
</evidence>
<dbReference type="Gene3D" id="3.20.20.60">
    <property type="entry name" value="Phosphoenolpyruvate-binding domains"/>
    <property type="match status" value="2"/>
</dbReference>
<evidence type="ECO:0000313" key="17">
    <source>
        <dbReference type="EMBL" id="KAF9407312.1"/>
    </source>
</evidence>
<comment type="cofactor">
    <cofactor evidence="1">
        <name>K(+)</name>
        <dbReference type="ChEBI" id="CHEBI:29103"/>
    </cofactor>
</comment>
<accession>A0A835G756</accession>
<dbReference type="Gene3D" id="3.40.1380.20">
    <property type="entry name" value="Pyruvate kinase, C-terminal domain"/>
    <property type="match status" value="2"/>
</dbReference>
<dbReference type="GO" id="GO:0005524">
    <property type="term" value="F:ATP binding"/>
    <property type="evidence" value="ECO:0007669"/>
    <property type="project" value="UniProtKB-KW"/>
</dbReference>
<comment type="similarity">
    <text evidence="3 14">Belongs to the pyruvate kinase family.</text>
</comment>
<evidence type="ECO:0000256" key="9">
    <source>
        <dbReference type="ARBA" id="ARBA00022840"/>
    </source>
</evidence>
<keyword evidence="11 14" id="KW-0324">Glycolysis</keyword>
<keyword evidence="12" id="KW-0670">Pyruvate</keyword>
<dbReference type="InterPro" id="IPR001697">
    <property type="entry name" value="Pyr_Knase"/>
</dbReference>
<evidence type="ECO:0000259" key="16">
    <source>
        <dbReference type="Pfam" id="PF02887"/>
    </source>
</evidence>
<evidence type="ECO:0000256" key="8">
    <source>
        <dbReference type="ARBA" id="ARBA00022777"/>
    </source>
</evidence>
<evidence type="ECO:0000256" key="13">
    <source>
        <dbReference type="ARBA" id="ARBA00048967"/>
    </source>
</evidence>
<dbReference type="Pfam" id="PF02887">
    <property type="entry name" value="PK_C"/>
    <property type="match status" value="2"/>
</dbReference>
<dbReference type="NCBIfam" id="TIGR01064">
    <property type="entry name" value="pyruv_kin"/>
    <property type="match status" value="1"/>
</dbReference>
<keyword evidence="8 14" id="KW-0418">Kinase</keyword>
<reference evidence="17" key="1">
    <citation type="submission" date="2020-08" db="EMBL/GenBank/DDBJ databases">
        <title>Spodoptera exigua strain:BAW_Kor-Di-RS1 Genome sequencing and assembly.</title>
        <authorList>
            <person name="Kim J."/>
            <person name="Nam H.Y."/>
            <person name="Kwon M."/>
            <person name="Choi J.H."/>
            <person name="Cho S.R."/>
            <person name="Kim G.-H."/>
        </authorList>
    </citation>
    <scope>NUCLEOTIDE SEQUENCE</scope>
    <source>
        <strain evidence="17">BAW_Kor-Di-RS1</strain>
        <tissue evidence="17">Whole-body</tissue>
    </source>
</reference>
<keyword evidence="10 14" id="KW-0460">Magnesium</keyword>
<comment type="pathway">
    <text evidence="2 14">Carbohydrate degradation; glycolysis; pyruvate from D-glyceraldehyde 3-phosphate: step 5/5.</text>
</comment>
<keyword evidence="7" id="KW-0547">Nucleotide-binding</keyword>
<keyword evidence="18" id="KW-1185">Reference proteome</keyword>
<keyword evidence="5 14" id="KW-0808">Transferase</keyword>
<dbReference type="InterPro" id="IPR036918">
    <property type="entry name" value="Pyrv_Knase_C_sf"/>
</dbReference>
<dbReference type="SUPFAM" id="SSF50800">
    <property type="entry name" value="PK beta-barrel domain-like"/>
    <property type="match status" value="2"/>
</dbReference>
<dbReference type="AlphaFoldDB" id="A0A835G756"/>
<dbReference type="GO" id="GO:0016301">
    <property type="term" value="F:kinase activity"/>
    <property type="evidence" value="ECO:0007669"/>
    <property type="project" value="UniProtKB-KW"/>
</dbReference>
<dbReference type="SUPFAM" id="SSF52935">
    <property type="entry name" value="PK C-terminal domain-like"/>
    <property type="match status" value="2"/>
</dbReference>
<keyword evidence="6" id="KW-0479">Metal-binding</keyword>
<dbReference type="GO" id="GO:0004743">
    <property type="term" value="F:pyruvate kinase activity"/>
    <property type="evidence" value="ECO:0007669"/>
    <property type="project" value="UniProtKB-EC"/>
</dbReference>